<dbReference type="RefSeq" id="WP_138286148.1">
    <property type="nucleotide sequence ID" value="NZ_CP058350.1"/>
</dbReference>
<reference evidence="1 2" key="1">
    <citation type="submission" date="2020-06" db="EMBL/GenBank/DDBJ databases">
        <title>Genome sequence of Rhizobium sp strain ADMK78.</title>
        <authorList>
            <person name="Rahi P."/>
        </authorList>
    </citation>
    <scope>NUCLEOTIDE SEQUENCE [LARGE SCALE GENOMIC DNA]</scope>
    <source>
        <strain evidence="1 2">ADMK78</strain>
    </source>
</reference>
<dbReference type="EMBL" id="CP058350">
    <property type="protein sequence ID" value="QLF70593.1"/>
    <property type="molecule type" value="Genomic_DNA"/>
</dbReference>
<organism evidence="1 2">
    <name type="scientific">Peteryoungia desertarenae</name>
    <dbReference type="NCBI Taxonomy" id="1813451"/>
    <lineage>
        <taxon>Bacteria</taxon>
        <taxon>Pseudomonadati</taxon>
        <taxon>Pseudomonadota</taxon>
        <taxon>Alphaproteobacteria</taxon>
        <taxon>Hyphomicrobiales</taxon>
        <taxon>Rhizobiaceae</taxon>
        <taxon>Peteryoungia</taxon>
    </lineage>
</organism>
<proteinExistence type="predicted"/>
<protein>
    <submittedName>
        <fullName evidence="1">Uncharacterized protein</fullName>
    </submittedName>
</protein>
<keyword evidence="2" id="KW-1185">Reference proteome</keyword>
<evidence type="ECO:0000313" key="1">
    <source>
        <dbReference type="EMBL" id="QLF70593.1"/>
    </source>
</evidence>
<evidence type="ECO:0000313" key="2">
    <source>
        <dbReference type="Proteomes" id="UP000308530"/>
    </source>
</evidence>
<gene>
    <name evidence="1" type="ORF">FE840_014195</name>
</gene>
<sequence>MLAEYVGLAADSSPEDCLEPIYEAVVLMNRQLQWAIAVGDDALVDSLDRQLHSLTTAFLAHRAVTFSDLNRQIRFAIQMIEENADDRASVLRHLASLSGLIDRGVARDGLVSGGMASSQTGPIGAASIAIYENLSDVILNCLPEKVAVLTGDYR</sequence>
<accession>A0ABX6QPV7</accession>
<dbReference type="Proteomes" id="UP000308530">
    <property type="component" value="Chromosome"/>
</dbReference>
<name>A0ABX6QPV7_9HYPH</name>